<keyword evidence="2 5" id="KW-0812">Transmembrane</keyword>
<dbReference type="Proteomes" id="UP000182334">
    <property type="component" value="Chromosome II"/>
</dbReference>
<keyword evidence="4 5" id="KW-0472">Membrane</keyword>
<evidence type="ECO:0000256" key="1">
    <source>
        <dbReference type="ARBA" id="ARBA00004141"/>
    </source>
</evidence>
<dbReference type="PANTHER" id="PTHR13439">
    <property type="entry name" value="CT120 PROTEIN"/>
    <property type="match status" value="1"/>
</dbReference>
<organism evidence="9 10">
    <name type="scientific">Sungouiella intermedia</name>
    <dbReference type="NCBI Taxonomy" id="45354"/>
    <lineage>
        <taxon>Eukaryota</taxon>
        <taxon>Fungi</taxon>
        <taxon>Dikarya</taxon>
        <taxon>Ascomycota</taxon>
        <taxon>Saccharomycotina</taxon>
        <taxon>Pichiomycetes</taxon>
        <taxon>Metschnikowiaceae</taxon>
        <taxon>Sungouiella</taxon>
    </lineage>
</organism>
<dbReference type="GO" id="GO:0016020">
    <property type="term" value="C:membrane"/>
    <property type="evidence" value="ECO:0007669"/>
    <property type="project" value="UniProtKB-SubCell"/>
</dbReference>
<dbReference type="EMBL" id="LT635770">
    <property type="protein sequence ID" value="SGZ58725.1"/>
    <property type="molecule type" value="Genomic_DNA"/>
</dbReference>
<dbReference type="OrthoDB" id="10266980at2759"/>
<dbReference type="PANTHER" id="PTHR13439:SF0">
    <property type="entry name" value="TOPOISOMERASE I DAMAGE AFFECTED PROTEIN 4"/>
    <property type="match status" value="1"/>
</dbReference>
<dbReference type="GO" id="GO:0055088">
    <property type="term" value="P:lipid homeostasis"/>
    <property type="evidence" value="ECO:0007669"/>
    <property type="project" value="TreeGrafter"/>
</dbReference>
<dbReference type="Pfam" id="PF03798">
    <property type="entry name" value="TRAM_LAG1_CLN8"/>
    <property type="match status" value="1"/>
</dbReference>
<feature type="transmembrane region" description="Helical" evidence="6">
    <location>
        <begin position="195"/>
        <end position="216"/>
    </location>
</feature>
<dbReference type="InterPro" id="IPR006634">
    <property type="entry name" value="TLC-dom"/>
</dbReference>
<dbReference type="GO" id="GO:0005783">
    <property type="term" value="C:endoplasmic reticulum"/>
    <property type="evidence" value="ECO:0007669"/>
    <property type="project" value="TreeGrafter"/>
</dbReference>
<dbReference type="InterPro" id="IPR050846">
    <property type="entry name" value="TLCD"/>
</dbReference>
<protein>
    <submittedName>
        <fullName evidence="8">CIC11C00000000592</fullName>
    </submittedName>
    <submittedName>
        <fullName evidence="9">CIC11C00000003083</fullName>
    </submittedName>
</protein>
<feature type="transmembrane region" description="Helical" evidence="6">
    <location>
        <begin position="101"/>
        <end position="125"/>
    </location>
</feature>
<dbReference type="PROSITE" id="PS50922">
    <property type="entry name" value="TLC"/>
    <property type="match status" value="1"/>
</dbReference>
<dbReference type="Proteomes" id="UP000182259">
    <property type="component" value="Chromosome VII"/>
</dbReference>
<keyword evidence="3 6" id="KW-1133">Transmembrane helix</keyword>
<sequence>MLPVYENDPLAALRPFPQDPQSYYAAHWHEIVISVLFYFGIQALSPIVSTKLFGNTYTSLNPKTKLNFDIHVVSMVQCFISIAIIVPAWSHPHIQGRADDAYLSIFGYTPYSGFISAITIGYFVWDSVVCTLHLKLFGVGFLLHGFAALFVFGCSLKPFCLPWVPAFLLFELSTPFVNINWFASKLPAGTISDRVVAINGICLLVTFFLVRILWGFYAVGFVMVDMYRLRGHAHAFFPFMVLSLNVMLNVLNVYWFSRMLAIAKKKITGGQSRKETIKVE</sequence>
<dbReference type="STRING" id="45354.A0A1L0GRS6"/>
<evidence type="ECO:0000256" key="2">
    <source>
        <dbReference type="ARBA" id="ARBA00022692"/>
    </source>
</evidence>
<reference evidence="10 11" key="1">
    <citation type="submission" date="2016-10" db="EMBL/GenBank/DDBJ databases">
        <authorList>
            <person name="de Groot N.N."/>
        </authorList>
    </citation>
    <scope>NUCLEOTIDE SEQUENCE [LARGE SCALE GENOMIC DNA]</scope>
    <source>
        <strain evidence="8 11">CBS 141442</strain>
        <strain evidence="9 10">PYCC 4715</strain>
    </source>
</reference>
<comment type="subcellular location">
    <subcellularLocation>
        <location evidence="1">Membrane</location>
        <topology evidence="1">Multi-pass membrane protein</topology>
    </subcellularLocation>
</comment>
<feature type="transmembrane region" description="Helical" evidence="6">
    <location>
        <begin position="132"/>
        <end position="152"/>
    </location>
</feature>
<feature type="transmembrane region" description="Helical" evidence="6">
    <location>
        <begin position="164"/>
        <end position="183"/>
    </location>
</feature>
<evidence type="ECO:0000256" key="4">
    <source>
        <dbReference type="ARBA" id="ARBA00023136"/>
    </source>
</evidence>
<evidence type="ECO:0000259" key="7">
    <source>
        <dbReference type="PROSITE" id="PS50922"/>
    </source>
</evidence>
<feature type="domain" description="TLC" evidence="7">
    <location>
        <begin position="63"/>
        <end position="268"/>
    </location>
</feature>
<gene>
    <name evidence="9" type="ORF">SAMEA4029009_CIC11G00000003083</name>
    <name evidence="8" type="ORF">SAMEA4029010_CIC11G00000000592</name>
</gene>
<evidence type="ECO:0000256" key="6">
    <source>
        <dbReference type="SAM" id="Phobius"/>
    </source>
</evidence>
<name>A0A1L0GRS6_9ASCO</name>
<evidence type="ECO:0000256" key="5">
    <source>
        <dbReference type="PROSITE-ProRule" id="PRU00205"/>
    </source>
</evidence>
<dbReference type="AlphaFoldDB" id="A0A1L0GRS6"/>
<evidence type="ECO:0000256" key="3">
    <source>
        <dbReference type="ARBA" id="ARBA00022989"/>
    </source>
</evidence>
<keyword evidence="11" id="KW-1185">Reference proteome</keyword>
<feature type="transmembrane region" description="Helical" evidence="6">
    <location>
        <begin position="66"/>
        <end position="89"/>
    </location>
</feature>
<evidence type="ECO:0000313" key="9">
    <source>
        <dbReference type="EMBL" id="SGZ58725.1"/>
    </source>
</evidence>
<evidence type="ECO:0000313" key="10">
    <source>
        <dbReference type="Proteomes" id="UP000182259"/>
    </source>
</evidence>
<evidence type="ECO:0000313" key="8">
    <source>
        <dbReference type="EMBL" id="SGZ49014.1"/>
    </source>
</evidence>
<dbReference type="SMART" id="SM00724">
    <property type="entry name" value="TLC"/>
    <property type="match status" value="1"/>
</dbReference>
<accession>A0A1L0GRS6</accession>
<dbReference type="EMBL" id="LT635757">
    <property type="protein sequence ID" value="SGZ49014.1"/>
    <property type="molecule type" value="Genomic_DNA"/>
</dbReference>
<feature type="transmembrane region" description="Helical" evidence="6">
    <location>
        <begin position="31"/>
        <end position="54"/>
    </location>
</feature>
<evidence type="ECO:0000313" key="11">
    <source>
        <dbReference type="Proteomes" id="UP000182334"/>
    </source>
</evidence>
<proteinExistence type="predicted"/>
<feature type="transmembrane region" description="Helical" evidence="6">
    <location>
        <begin position="236"/>
        <end position="256"/>
    </location>
</feature>